<keyword evidence="5" id="KW-0175">Coiled coil</keyword>
<evidence type="ECO:0000256" key="2">
    <source>
        <dbReference type="ARBA" id="ARBA00022737"/>
    </source>
</evidence>
<dbReference type="CDD" id="cd00054">
    <property type="entry name" value="EGF_CA"/>
    <property type="match status" value="1"/>
</dbReference>
<organism evidence="8 9">
    <name type="scientific">Porites lobata</name>
    <dbReference type="NCBI Taxonomy" id="104759"/>
    <lineage>
        <taxon>Eukaryota</taxon>
        <taxon>Metazoa</taxon>
        <taxon>Cnidaria</taxon>
        <taxon>Anthozoa</taxon>
        <taxon>Hexacorallia</taxon>
        <taxon>Scleractinia</taxon>
        <taxon>Fungiina</taxon>
        <taxon>Poritidae</taxon>
        <taxon>Porites</taxon>
    </lineage>
</organism>
<dbReference type="PROSITE" id="PS00022">
    <property type="entry name" value="EGF_1"/>
    <property type="match status" value="1"/>
</dbReference>
<dbReference type="Proteomes" id="UP001159405">
    <property type="component" value="Unassembled WGS sequence"/>
</dbReference>
<evidence type="ECO:0000256" key="5">
    <source>
        <dbReference type="SAM" id="Coils"/>
    </source>
</evidence>
<dbReference type="InterPro" id="IPR001881">
    <property type="entry name" value="EGF-like_Ca-bd_dom"/>
</dbReference>
<feature type="disulfide bond" evidence="4">
    <location>
        <begin position="28"/>
        <end position="37"/>
    </location>
</feature>
<keyword evidence="3 4" id="KW-1015">Disulfide bond</keyword>
<keyword evidence="9" id="KW-1185">Reference proteome</keyword>
<comment type="caution">
    <text evidence="4">Lacks conserved residue(s) required for the propagation of feature annotation.</text>
</comment>
<dbReference type="InterPro" id="IPR000152">
    <property type="entry name" value="EGF-type_Asp/Asn_hydroxyl_site"/>
</dbReference>
<dbReference type="EMBL" id="CALNXK010000011">
    <property type="protein sequence ID" value="CAH3043307.1"/>
    <property type="molecule type" value="Genomic_DNA"/>
</dbReference>
<proteinExistence type="predicted"/>
<keyword evidence="6" id="KW-0812">Transmembrane</keyword>
<dbReference type="PANTHER" id="PTHR24049">
    <property type="entry name" value="CRUMBS FAMILY MEMBER"/>
    <property type="match status" value="1"/>
</dbReference>
<dbReference type="PROSITE" id="PS00010">
    <property type="entry name" value="ASX_HYDROXYL"/>
    <property type="match status" value="1"/>
</dbReference>
<reference evidence="8 9" key="1">
    <citation type="submission" date="2022-05" db="EMBL/GenBank/DDBJ databases">
        <authorList>
            <consortium name="Genoscope - CEA"/>
            <person name="William W."/>
        </authorList>
    </citation>
    <scope>NUCLEOTIDE SEQUENCE [LARGE SCALE GENOMIC DNA]</scope>
</reference>
<dbReference type="Gene3D" id="2.10.25.10">
    <property type="entry name" value="Laminin"/>
    <property type="match status" value="1"/>
</dbReference>
<sequence>TETDECQSNPCQNGGICVDGVYSFSCLCSSTYTGSLCQATSCVSHYSAGRTSNGEYYIKVSGVTFKVSVSSPVLVLVITSTQEFVSRNKNRKKKLRHLGGNYIKITRNDDNSHTYLLYTPNGCIGGNTFRGFITSFGNFRNGNSWNRDACRRSCYSLFGGSYSSTWGFSQATCSSNLKSNNYLSFWCDWTGDASVLMVGGGGSYCKRSDHGIGITERGGATLGAYNSCDQDFGDDCGYTSRVTSNASIYSHPILQYQEGGEENKDGPNLLVQHRVRKGVVNDLNELKDKAKKANSAYKWIKENWKKIFVIIVAMFALIVVVGIYRRCFSDSG</sequence>
<evidence type="ECO:0000256" key="1">
    <source>
        <dbReference type="ARBA" id="ARBA00022536"/>
    </source>
</evidence>
<evidence type="ECO:0000256" key="6">
    <source>
        <dbReference type="SAM" id="Phobius"/>
    </source>
</evidence>
<evidence type="ECO:0000313" key="8">
    <source>
        <dbReference type="EMBL" id="CAH3043307.1"/>
    </source>
</evidence>
<dbReference type="InterPro" id="IPR018097">
    <property type="entry name" value="EGF_Ca-bd_CS"/>
</dbReference>
<dbReference type="SMART" id="SM00179">
    <property type="entry name" value="EGF_CA"/>
    <property type="match status" value="1"/>
</dbReference>
<comment type="caution">
    <text evidence="8">The sequence shown here is derived from an EMBL/GenBank/DDBJ whole genome shotgun (WGS) entry which is preliminary data.</text>
</comment>
<feature type="transmembrane region" description="Helical" evidence="6">
    <location>
        <begin position="307"/>
        <end position="324"/>
    </location>
</feature>
<dbReference type="SUPFAM" id="SSF57196">
    <property type="entry name" value="EGF/Laminin"/>
    <property type="match status" value="1"/>
</dbReference>
<keyword evidence="2" id="KW-0677">Repeat</keyword>
<dbReference type="PROSITE" id="PS50026">
    <property type="entry name" value="EGF_3"/>
    <property type="match status" value="1"/>
</dbReference>
<evidence type="ECO:0000313" key="9">
    <source>
        <dbReference type="Proteomes" id="UP001159405"/>
    </source>
</evidence>
<dbReference type="SMART" id="SM00181">
    <property type="entry name" value="EGF"/>
    <property type="match status" value="1"/>
</dbReference>
<dbReference type="PROSITE" id="PS01187">
    <property type="entry name" value="EGF_CA"/>
    <property type="match status" value="1"/>
</dbReference>
<protein>
    <recommendedName>
        <fullName evidence="7">EGF-like domain-containing protein</fullName>
    </recommendedName>
</protein>
<feature type="coiled-coil region" evidence="5">
    <location>
        <begin position="276"/>
        <end position="303"/>
    </location>
</feature>
<dbReference type="InterPro" id="IPR000742">
    <property type="entry name" value="EGF"/>
</dbReference>
<keyword evidence="6" id="KW-1133">Transmembrane helix</keyword>
<feature type="domain" description="EGF-like" evidence="7">
    <location>
        <begin position="2"/>
        <end position="38"/>
    </location>
</feature>
<evidence type="ECO:0000256" key="3">
    <source>
        <dbReference type="ARBA" id="ARBA00023157"/>
    </source>
</evidence>
<keyword evidence="1 4" id="KW-0245">EGF-like domain</keyword>
<dbReference type="Pfam" id="PF00008">
    <property type="entry name" value="EGF"/>
    <property type="match status" value="1"/>
</dbReference>
<keyword evidence="6" id="KW-0472">Membrane</keyword>
<dbReference type="InterPro" id="IPR051022">
    <property type="entry name" value="Notch_Cell-Fate_Det"/>
</dbReference>
<evidence type="ECO:0000259" key="7">
    <source>
        <dbReference type="PROSITE" id="PS50026"/>
    </source>
</evidence>
<feature type="non-terminal residue" evidence="8">
    <location>
        <position position="1"/>
    </location>
</feature>
<accession>A0ABN8N8I5</accession>
<gene>
    <name evidence="8" type="ORF">PLOB_00002842</name>
</gene>
<evidence type="ECO:0000256" key="4">
    <source>
        <dbReference type="PROSITE-ProRule" id="PRU00076"/>
    </source>
</evidence>
<name>A0ABN8N8I5_9CNID</name>